<dbReference type="PIRSF" id="PIRSF006221">
    <property type="entry name" value="Ketosamine-3-kinase"/>
    <property type="match status" value="1"/>
</dbReference>
<accession>A0AAV5VYT6</accession>
<proteinExistence type="predicted"/>
<dbReference type="PANTHER" id="PTHR12149:SF8">
    <property type="entry name" value="PROTEIN-RIBULOSAMINE 3-KINASE"/>
    <property type="match status" value="1"/>
</dbReference>
<dbReference type="Pfam" id="PF03881">
    <property type="entry name" value="Fructosamin_kin"/>
    <property type="match status" value="1"/>
</dbReference>
<keyword evidence="4" id="KW-1185">Reference proteome</keyword>
<comment type="catalytic activity">
    <reaction evidence="2">
        <text>N(6)-D-ribulosyl-L-lysyl-[protein] + ATP = N(6)-(3-O-phospho-D-ribulosyl)-L-lysyl-[protein] + ADP + H(+)</text>
        <dbReference type="Rhea" id="RHEA:48432"/>
        <dbReference type="Rhea" id="RHEA-COMP:12103"/>
        <dbReference type="Rhea" id="RHEA-COMP:12104"/>
        <dbReference type="ChEBI" id="CHEBI:15378"/>
        <dbReference type="ChEBI" id="CHEBI:30616"/>
        <dbReference type="ChEBI" id="CHEBI:90418"/>
        <dbReference type="ChEBI" id="CHEBI:90420"/>
        <dbReference type="ChEBI" id="CHEBI:456216"/>
        <dbReference type="EC" id="2.7.1.172"/>
    </reaction>
    <physiologicalReaction direction="left-to-right" evidence="2">
        <dbReference type="Rhea" id="RHEA:48433"/>
    </physiologicalReaction>
</comment>
<dbReference type="EMBL" id="BTSY01000004">
    <property type="protein sequence ID" value="GMT23398.1"/>
    <property type="molecule type" value="Genomic_DNA"/>
</dbReference>
<organism evidence="3 4">
    <name type="scientific">Pristionchus fissidentatus</name>
    <dbReference type="NCBI Taxonomy" id="1538716"/>
    <lineage>
        <taxon>Eukaryota</taxon>
        <taxon>Metazoa</taxon>
        <taxon>Ecdysozoa</taxon>
        <taxon>Nematoda</taxon>
        <taxon>Chromadorea</taxon>
        <taxon>Rhabditida</taxon>
        <taxon>Rhabditina</taxon>
        <taxon>Diplogasteromorpha</taxon>
        <taxon>Diplogasteroidea</taxon>
        <taxon>Neodiplogasteridae</taxon>
        <taxon>Pristionchus</taxon>
    </lineage>
</organism>
<feature type="non-terminal residue" evidence="3">
    <location>
        <position position="1"/>
    </location>
</feature>
<evidence type="ECO:0000313" key="4">
    <source>
        <dbReference type="Proteomes" id="UP001432322"/>
    </source>
</evidence>
<dbReference type="Proteomes" id="UP001432322">
    <property type="component" value="Unassembled WGS sequence"/>
</dbReference>
<dbReference type="Gene3D" id="3.30.200.20">
    <property type="entry name" value="Phosphorylase Kinase, domain 1"/>
    <property type="match status" value="1"/>
</dbReference>
<protein>
    <recommendedName>
        <fullName evidence="1">protein-ribulosamine 3-kinase</fullName>
        <ecNumber evidence="1">2.7.1.172</ecNumber>
    </recommendedName>
</protein>
<dbReference type="GO" id="GO:0102193">
    <property type="term" value="F:protein-ribulosamine 3-kinase activity"/>
    <property type="evidence" value="ECO:0007669"/>
    <property type="project" value="UniProtKB-EC"/>
</dbReference>
<name>A0AAV5VYT6_9BILA</name>
<dbReference type="InterPro" id="IPR016477">
    <property type="entry name" value="Fructo-/Ketosamine-3-kinase"/>
</dbReference>
<gene>
    <name evidence="3" type="ORF">PFISCL1PPCAC_14695</name>
</gene>
<dbReference type="Gene3D" id="3.90.1200.10">
    <property type="match status" value="1"/>
</dbReference>
<sequence>EMEDAIRDALDAKSVVKKPNGLYIVDRKKIFIKSNSSEHARLLCEGEATSLEAIHDTDTVRCPKVVKVFESNKGTWNIACQFLDMEEESVTHLEKLGEQIAKLHSFNPSLITREKEKASGDFVGEERKEKGERRFGFVVPTSCGVIPQCNEWCEDWRTFFIRCRLKDKVDRIIEKENDHSLSSDWSLLERRTDDLLKDTDGVVPSLVHGDLWAGNWAVTNENPVVFDACCSYSDPEFEMGIQNMFGGFGAPYGRGYDKILPLRRGWNDRRFLYLLYHNLNHWLHFGHSYRATSLSLINSILHPDIDSD</sequence>
<evidence type="ECO:0000256" key="1">
    <source>
        <dbReference type="ARBA" id="ARBA00011961"/>
    </source>
</evidence>
<dbReference type="SUPFAM" id="SSF56112">
    <property type="entry name" value="Protein kinase-like (PK-like)"/>
    <property type="match status" value="1"/>
</dbReference>
<dbReference type="PANTHER" id="PTHR12149">
    <property type="entry name" value="FRUCTOSAMINE 3 KINASE-RELATED PROTEIN"/>
    <property type="match status" value="1"/>
</dbReference>
<dbReference type="AlphaFoldDB" id="A0AAV5VYT6"/>
<evidence type="ECO:0000313" key="3">
    <source>
        <dbReference type="EMBL" id="GMT23398.1"/>
    </source>
</evidence>
<dbReference type="EC" id="2.7.1.172" evidence="1"/>
<dbReference type="InterPro" id="IPR011009">
    <property type="entry name" value="Kinase-like_dom_sf"/>
</dbReference>
<evidence type="ECO:0000256" key="2">
    <source>
        <dbReference type="ARBA" id="ARBA00048655"/>
    </source>
</evidence>
<reference evidence="3" key="1">
    <citation type="submission" date="2023-10" db="EMBL/GenBank/DDBJ databases">
        <title>Genome assembly of Pristionchus species.</title>
        <authorList>
            <person name="Yoshida K."/>
            <person name="Sommer R.J."/>
        </authorList>
    </citation>
    <scope>NUCLEOTIDE SEQUENCE</scope>
    <source>
        <strain evidence="3">RS5133</strain>
    </source>
</reference>
<comment type="caution">
    <text evidence="3">The sequence shown here is derived from an EMBL/GenBank/DDBJ whole genome shotgun (WGS) entry which is preliminary data.</text>
</comment>